<dbReference type="Proteomes" id="UP000183447">
    <property type="component" value="Unassembled WGS sequence"/>
</dbReference>
<dbReference type="PANTHER" id="PTHR43691">
    <property type="entry name" value="URIDINE PHOSPHORYLASE"/>
    <property type="match status" value="1"/>
</dbReference>
<dbReference type="RefSeq" id="WP_072346683.1">
    <property type="nucleotide sequence ID" value="NZ_FPKU01000004.1"/>
</dbReference>
<feature type="domain" description="Nucleoside phosphorylase" evidence="1">
    <location>
        <begin position="27"/>
        <end position="254"/>
    </location>
</feature>
<dbReference type="OrthoDB" id="9782889at2"/>
<evidence type="ECO:0000259" key="1">
    <source>
        <dbReference type="Pfam" id="PF01048"/>
    </source>
</evidence>
<dbReference type="InterPro" id="IPR000845">
    <property type="entry name" value="Nucleoside_phosphorylase_d"/>
</dbReference>
<keyword evidence="3" id="KW-1185">Reference proteome</keyword>
<dbReference type="STRING" id="665118.SAMN02983003_3929"/>
<name>A0A1K2I3C8_9HYPH</name>
<reference evidence="2 3" key="1">
    <citation type="submission" date="2016-11" db="EMBL/GenBank/DDBJ databases">
        <authorList>
            <person name="Jaros S."/>
            <person name="Januszkiewicz K."/>
            <person name="Wedrychowicz H."/>
        </authorList>
    </citation>
    <scope>NUCLEOTIDE SEQUENCE [LARGE SCALE GENOMIC DNA]</scope>
    <source>
        <strain evidence="2 3">ATCC 23634</strain>
    </source>
</reference>
<dbReference type="Gene3D" id="3.40.50.1580">
    <property type="entry name" value="Nucleoside phosphorylase domain"/>
    <property type="match status" value="1"/>
</dbReference>
<accession>A0A1K2I3C8</accession>
<dbReference type="CDD" id="cd17767">
    <property type="entry name" value="UP_EcUdp-like"/>
    <property type="match status" value="1"/>
</dbReference>
<organism evidence="2 3">
    <name type="scientific">Devosia enhydra</name>
    <dbReference type="NCBI Taxonomy" id="665118"/>
    <lineage>
        <taxon>Bacteria</taxon>
        <taxon>Pseudomonadati</taxon>
        <taxon>Pseudomonadota</taxon>
        <taxon>Alphaproteobacteria</taxon>
        <taxon>Hyphomicrobiales</taxon>
        <taxon>Devosiaceae</taxon>
        <taxon>Devosia</taxon>
    </lineage>
</organism>
<dbReference type="Pfam" id="PF01048">
    <property type="entry name" value="PNP_UDP_1"/>
    <property type="match status" value="1"/>
</dbReference>
<dbReference type="EMBL" id="FPKU01000004">
    <property type="protein sequence ID" value="SFZ86735.1"/>
    <property type="molecule type" value="Genomic_DNA"/>
</dbReference>
<dbReference type="SUPFAM" id="SSF53167">
    <property type="entry name" value="Purine and uridine phosphorylases"/>
    <property type="match status" value="1"/>
</dbReference>
<evidence type="ECO:0000313" key="3">
    <source>
        <dbReference type="Proteomes" id="UP000183447"/>
    </source>
</evidence>
<protein>
    <submittedName>
        <fullName evidence="2">Uridine phosphorylase</fullName>
    </submittedName>
</protein>
<evidence type="ECO:0000313" key="2">
    <source>
        <dbReference type="EMBL" id="SFZ86735.1"/>
    </source>
</evidence>
<dbReference type="GO" id="GO:0005829">
    <property type="term" value="C:cytosol"/>
    <property type="evidence" value="ECO:0007669"/>
    <property type="project" value="TreeGrafter"/>
</dbReference>
<dbReference type="GO" id="GO:0003824">
    <property type="term" value="F:catalytic activity"/>
    <property type="evidence" value="ECO:0007669"/>
    <property type="project" value="InterPro"/>
</dbReference>
<dbReference type="AlphaFoldDB" id="A0A1K2I3C8"/>
<gene>
    <name evidence="2" type="ORF">SAMN02983003_3929</name>
</gene>
<sequence>MNHQHTPIHPGGVQMHLKTKPGDVPRYVLTPGDPGRVPVIGEAWDSYEEVAHFREYRTARGTIDGVDIAACSHGVGGPSTDIAIVELSNCGADTFIRVGSCAALQPEIAPGDLVIATGALRLTGTVDAYVDKSYPAVADHEVLMALIQAAEELGETYHVGLAASVDSFYAGEVNPMPKGFWQSRMDNTIEDLTRAKVANFEMEAATIFTLCQLFGFRGGMICSVGANRVTRQRADSADSIKRCARVATRAVRILAGWDALKAEKGKAHFYPGLVSGS</sequence>
<proteinExistence type="predicted"/>
<dbReference type="GO" id="GO:0009116">
    <property type="term" value="P:nucleoside metabolic process"/>
    <property type="evidence" value="ECO:0007669"/>
    <property type="project" value="InterPro"/>
</dbReference>
<dbReference type="PANTHER" id="PTHR43691:SF13">
    <property type="entry name" value="URIDINE PHOSPHORYLASE"/>
    <property type="match status" value="1"/>
</dbReference>
<dbReference type="InterPro" id="IPR035994">
    <property type="entry name" value="Nucleoside_phosphorylase_sf"/>
</dbReference>